<evidence type="ECO:0000313" key="4">
    <source>
        <dbReference type="Proteomes" id="UP000320244"/>
    </source>
</evidence>
<reference evidence="3 4" key="2">
    <citation type="submission" date="2019-08" db="EMBL/GenBank/DDBJ databases">
        <title>Jejuicoccus antrihumi gen. nov., sp. nov., a new member of the family Dermacoccaceae isolated from a cave.</title>
        <authorList>
            <person name="Schumann P."/>
            <person name="Kim I.S."/>
        </authorList>
    </citation>
    <scope>NUCLEOTIDE SEQUENCE [LARGE SCALE GENOMIC DNA]</scope>
    <source>
        <strain evidence="3 4">C5-26</strain>
    </source>
</reference>
<dbReference type="SUPFAM" id="SSF51338">
    <property type="entry name" value="Composite domain of metallo-dependent hydrolases"/>
    <property type="match status" value="1"/>
</dbReference>
<keyword evidence="4" id="KW-1185">Reference proteome</keyword>
<dbReference type="RefSeq" id="WP_146317054.1">
    <property type="nucleotide sequence ID" value="NZ_VCQV01000016.1"/>
</dbReference>
<evidence type="ECO:0000259" key="2">
    <source>
        <dbReference type="Pfam" id="PF01979"/>
    </source>
</evidence>
<name>A0A563E060_9MICO</name>
<dbReference type="Pfam" id="PF01979">
    <property type="entry name" value="Amidohydro_1"/>
    <property type="match status" value="1"/>
</dbReference>
<dbReference type="PANTHER" id="PTHR43794:SF11">
    <property type="entry name" value="AMIDOHYDROLASE-RELATED DOMAIN-CONTAINING PROTEIN"/>
    <property type="match status" value="1"/>
</dbReference>
<evidence type="ECO:0000256" key="1">
    <source>
        <dbReference type="ARBA" id="ARBA00022801"/>
    </source>
</evidence>
<proteinExistence type="predicted"/>
<dbReference type="Gene3D" id="3.20.20.140">
    <property type="entry name" value="Metal-dependent hydrolases"/>
    <property type="match status" value="1"/>
</dbReference>
<dbReference type="AlphaFoldDB" id="A0A563E060"/>
<dbReference type="Gene3D" id="2.30.40.10">
    <property type="entry name" value="Urease, subunit C, domain 1"/>
    <property type="match status" value="1"/>
</dbReference>
<feature type="domain" description="Amidohydrolase-related" evidence="2">
    <location>
        <begin position="50"/>
        <end position="419"/>
    </location>
</feature>
<dbReference type="InterPro" id="IPR011059">
    <property type="entry name" value="Metal-dep_hydrolase_composite"/>
</dbReference>
<dbReference type="OrthoDB" id="3204583at2"/>
<organism evidence="3 4">
    <name type="scientific">Leekyejoonella antrihumi</name>
    <dbReference type="NCBI Taxonomy" id="1660198"/>
    <lineage>
        <taxon>Bacteria</taxon>
        <taxon>Bacillati</taxon>
        <taxon>Actinomycetota</taxon>
        <taxon>Actinomycetes</taxon>
        <taxon>Micrococcales</taxon>
        <taxon>Dermacoccaceae</taxon>
        <taxon>Leekyejoonella</taxon>
    </lineage>
</organism>
<keyword evidence="1 3" id="KW-0378">Hydrolase</keyword>
<dbReference type="NCBIfam" id="NF006681">
    <property type="entry name" value="PRK09229.1-2"/>
    <property type="match status" value="1"/>
</dbReference>
<dbReference type="NCBIfam" id="TIGR02022">
    <property type="entry name" value="hutF"/>
    <property type="match status" value="1"/>
</dbReference>
<sequence length="445" mass="46769">MTTFHCEQAWLGGDTAAKGVLIETSDGVIKAVAAGVPALDGSVILRGLTLPGLANTHSHVFHRAIRGHSQSGVADFWRWRDLMYSVAARLTPELMYDLARATYAEMALSGITSVGEFHYVHHQAGGASYADPNEMGRAVIRAANDAGIRITLIDTCYLQADVRGGPLTGVQQRFGDGSWQAWATRVDELGNGPKARTGAAIHSVRAVPRSAMGPVARTARERGWPLHLHLSEQPAENEAALDAYGLTPAAVLAAEGVLAPNTTAVHATHLTEDDIDLLGDSGTFISMCCSTEHDLADGIGPAVQLRLAGSPLCVGSDAHMRIDLWEEGRAIELDQRLVSGRRGHLSARQLARALTTDGATAIGWPEAGTLAPGSLADFVTVRLDSPRTAGARSGDALAHVLFAASGADVTEVYVAGEAVVRDGRHLSVDVGRELETAVAAALTGP</sequence>
<dbReference type="SUPFAM" id="SSF51556">
    <property type="entry name" value="Metallo-dependent hydrolases"/>
    <property type="match status" value="1"/>
</dbReference>
<reference evidence="3 4" key="1">
    <citation type="submission" date="2019-05" db="EMBL/GenBank/DDBJ databases">
        <authorList>
            <person name="Lee S.D."/>
        </authorList>
    </citation>
    <scope>NUCLEOTIDE SEQUENCE [LARGE SCALE GENOMIC DNA]</scope>
    <source>
        <strain evidence="3 4">C5-26</strain>
    </source>
</reference>
<protein>
    <submittedName>
        <fullName evidence="3">Formimidoylglutamate deiminase</fullName>
        <ecNumber evidence="3">3.5.3.13</ecNumber>
    </submittedName>
</protein>
<dbReference type="GO" id="GO:0050416">
    <property type="term" value="F:formimidoylglutamate deiminase activity"/>
    <property type="evidence" value="ECO:0007669"/>
    <property type="project" value="UniProtKB-EC"/>
</dbReference>
<comment type="caution">
    <text evidence="3">The sequence shown here is derived from an EMBL/GenBank/DDBJ whole genome shotgun (WGS) entry which is preliminary data.</text>
</comment>
<dbReference type="Proteomes" id="UP000320244">
    <property type="component" value="Unassembled WGS sequence"/>
</dbReference>
<gene>
    <name evidence="3" type="ORF">FGL98_12195</name>
</gene>
<dbReference type="EC" id="3.5.3.13" evidence="3"/>
<dbReference type="InterPro" id="IPR050287">
    <property type="entry name" value="MTA/SAH_deaminase"/>
</dbReference>
<dbReference type="PANTHER" id="PTHR43794">
    <property type="entry name" value="AMINOHYDROLASE SSNA-RELATED"/>
    <property type="match status" value="1"/>
</dbReference>
<dbReference type="InterPro" id="IPR010252">
    <property type="entry name" value="HutF"/>
</dbReference>
<dbReference type="InterPro" id="IPR006680">
    <property type="entry name" value="Amidohydro-rel"/>
</dbReference>
<evidence type="ECO:0000313" key="3">
    <source>
        <dbReference type="EMBL" id="TWP35775.1"/>
    </source>
</evidence>
<accession>A0A563E060</accession>
<dbReference type="EMBL" id="VCQV01000016">
    <property type="protein sequence ID" value="TWP35775.1"/>
    <property type="molecule type" value="Genomic_DNA"/>
</dbReference>
<dbReference type="InterPro" id="IPR032466">
    <property type="entry name" value="Metal_Hydrolase"/>
</dbReference>